<name>A0A9P8TD34_9ASCO</name>
<feature type="transmembrane region" description="Helical" evidence="1">
    <location>
        <begin position="34"/>
        <end position="58"/>
    </location>
</feature>
<organism evidence="2 3">
    <name type="scientific">Wickerhamomyces mucosus</name>
    <dbReference type="NCBI Taxonomy" id="1378264"/>
    <lineage>
        <taxon>Eukaryota</taxon>
        <taxon>Fungi</taxon>
        <taxon>Dikarya</taxon>
        <taxon>Ascomycota</taxon>
        <taxon>Saccharomycotina</taxon>
        <taxon>Saccharomycetes</taxon>
        <taxon>Phaffomycetales</taxon>
        <taxon>Wickerhamomycetaceae</taxon>
        <taxon>Wickerhamomyces</taxon>
    </lineage>
</organism>
<feature type="transmembrane region" description="Helical" evidence="1">
    <location>
        <begin position="78"/>
        <end position="104"/>
    </location>
</feature>
<dbReference type="OrthoDB" id="2157498at2759"/>
<dbReference type="InterPro" id="IPR029164">
    <property type="entry name" value="PIG-Y"/>
</dbReference>
<dbReference type="AlphaFoldDB" id="A0A9P8TD34"/>
<reference evidence="2" key="2">
    <citation type="submission" date="2021-01" db="EMBL/GenBank/DDBJ databases">
        <authorList>
            <person name="Schikora-Tamarit M.A."/>
        </authorList>
    </citation>
    <scope>NUCLEOTIDE SEQUENCE</scope>
    <source>
        <strain evidence="2">CBS6341</strain>
    </source>
</reference>
<keyword evidence="3" id="KW-1185">Reference proteome</keyword>
<keyword evidence="1" id="KW-0472">Membrane</keyword>
<dbReference type="PANTHER" id="PTHR39400:SF1">
    <property type="entry name" value="PIG-P DOMAIN-CONTAINING PROTEIN"/>
    <property type="match status" value="1"/>
</dbReference>
<comment type="caution">
    <text evidence="2">The sequence shown here is derived from an EMBL/GenBank/DDBJ whole genome shotgun (WGS) entry which is preliminary data.</text>
</comment>
<keyword evidence="1" id="KW-1133">Transmembrane helix</keyword>
<evidence type="ECO:0000313" key="2">
    <source>
        <dbReference type="EMBL" id="KAH3674701.1"/>
    </source>
</evidence>
<evidence type="ECO:0000313" key="3">
    <source>
        <dbReference type="Proteomes" id="UP000769528"/>
    </source>
</evidence>
<proteinExistence type="predicted"/>
<gene>
    <name evidence="2" type="ORF">WICMUC_003117</name>
</gene>
<accession>A0A9P8TD34</accession>
<evidence type="ECO:0000256" key="1">
    <source>
        <dbReference type="SAM" id="Phobius"/>
    </source>
</evidence>
<dbReference type="Pfam" id="PF15159">
    <property type="entry name" value="PIG-Y"/>
    <property type="match status" value="1"/>
</dbReference>
<dbReference type="PANTHER" id="PTHR39400">
    <property type="entry name" value="YALI0E29227P"/>
    <property type="match status" value="1"/>
</dbReference>
<protein>
    <submittedName>
        <fullName evidence="2">Uncharacterized protein</fullName>
    </submittedName>
</protein>
<dbReference type="EMBL" id="JAEUBF010000838">
    <property type="protein sequence ID" value="KAH3674701.1"/>
    <property type="molecule type" value="Genomic_DNA"/>
</dbReference>
<keyword evidence="1" id="KW-0812">Transmembrane</keyword>
<sequence length="115" mass="13013">MNVETSPIPLINPNKLKPKTITLSSRKSDVQTGVVLLITAISVFTISILLLFDVISIPNQLFYDSKLEEDNDFPIDNYYTYAILSIPVMAWIWAVISWTGLKLFKHARGGKMKLK</sequence>
<dbReference type="Proteomes" id="UP000769528">
    <property type="component" value="Unassembled WGS sequence"/>
</dbReference>
<reference evidence="2" key="1">
    <citation type="journal article" date="2021" name="Open Biol.">
        <title>Shared evolutionary footprints suggest mitochondrial oxidative damage underlies multiple complex I losses in fungi.</title>
        <authorList>
            <person name="Schikora-Tamarit M.A."/>
            <person name="Marcet-Houben M."/>
            <person name="Nosek J."/>
            <person name="Gabaldon T."/>
        </authorList>
    </citation>
    <scope>NUCLEOTIDE SEQUENCE</scope>
    <source>
        <strain evidence="2">CBS6341</strain>
    </source>
</reference>